<accession>A0A1Y0ED59</accession>
<evidence type="ECO:0000256" key="4">
    <source>
        <dbReference type="ARBA" id="ARBA00022989"/>
    </source>
</evidence>
<feature type="transmembrane region" description="Helical" evidence="6">
    <location>
        <begin position="91"/>
        <end position="114"/>
    </location>
</feature>
<dbReference type="STRING" id="1122181.GCA_000382265_03308"/>
<evidence type="ECO:0000256" key="3">
    <source>
        <dbReference type="ARBA" id="ARBA00022692"/>
    </source>
</evidence>
<dbReference type="InterPro" id="IPR001958">
    <property type="entry name" value="Tet-R_TetA/multi-R_MdtG-like"/>
</dbReference>
<feature type="transmembrane region" description="Helical" evidence="6">
    <location>
        <begin position="296"/>
        <end position="313"/>
    </location>
</feature>
<evidence type="ECO:0000313" key="8">
    <source>
        <dbReference type="EMBL" id="ARU01546.1"/>
    </source>
</evidence>
<gene>
    <name evidence="8" type="primary">tetA</name>
    <name evidence="8" type="ORF">LOKVESSMR4R_02240</name>
</gene>
<feature type="transmembrane region" description="Helical" evidence="6">
    <location>
        <begin position="358"/>
        <end position="380"/>
    </location>
</feature>
<keyword evidence="9" id="KW-1185">Reference proteome</keyword>
<proteinExistence type="predicted"/>
<evidence type="ECO:0000259" key="7">
    <source>
        <dbReference type="PROSITE" id="PS50850"/>
    </source>
</evidence>
<comment type="subcellular location">
    <subcellularLocation>
        <location evidence="1">Membrane</location>
        <topology evidence="1">Multi-pass membrane protein</topology>
    </subcellularLocation>
</comment>
<keyword evidence="5 6" id="KW-0472">Membrane</keyword>
<dbReference type="Pfam" id="PF07690">
    <property type="entry name" value="MFS_1"/>
    <property type="match status" value="1"/>
</dbReference>
<evidence type="ECO:0000256" key="1">
    <source>
        <dbReference type="ARBA" id="ARBA00004141"/>
    </source>
</evidence>
<dbReference type="AlphaFoldDB" id="A0A1Y0ED59"/>
<dbReference type="EMBL" id="CP021431">
    <property type="protein sequence ID" value="ARU01546.1"/>
    <property type="molecule type" value="Genomic_DNA"/>
</dbReference>
<feature type="transmembrane region" description="Helical" evidence="6">
    <location>
        <begin position="232"/>
        <end position="253"/>
    </location>
</feature>
<reference evidence="8 9" key="1">
    <citation type="submission" date="2017-05" db="EMBL/GenBank/DDBJ databases">
        <title>Genome Sequence of Loktanella vestfoldensis Strain SMR4r Isolated from a Culture of the Diatom Skeletonema marinoi.</title>
        <authorList>
            <person name="Topel M."/>
            <person name="Pinder M.I.M."/>
            <person name="Johansson O.N."/>
            <person name="Kourtchenko O."/>
            <person name="Godhe A."/>
            <person name="Clarke A.K."/>
        </authorList>
    </citation>
    <scope>NUCLEOTIDE SEQUENCE [LARGE SCALE GENOMIC DNA]</scope>
    <source>
        <strain evidence="8 9">SMR4r</strain>
    </source>
</reference>
<feature type="transmembrane region" description="Helical" evidence="6">
    <location>
        <begin position="177"/>
        <end position="197"/>
    </location>
</feature>
<dbReference type="Gene3D" id="1.20.1250.20">
    <property type="entry name" value="MFS general substrate transporter like domains"/>
    <property type="match status" value="1"/>
</dbReference>
<dbReference type="PROSITE" id="PS50850">
    <property type="entry name" value="MFS"/>
    <property type="match status" value="1"/>
</dbReference>
<keyword evidence="2" id="KW-0813">Transport</keyword>
<evidence type="ECO:0000256" key="6">
    <source>
        <dbReference type="SAM" id="Phobius"/>
    </source>
</evidence>
<dbReference type="CDD" id="cd17388">
    <property type="entry name" value="MFS_TetA"/>
    <property type="match status" value="1"/>
</dbReference>
<feature type="domain" description="Major facilitator superfamily (MFS) profile" evidence="7">
    <location>
        <begin position="20"/>
        <end position="414"/>
    </location>
</feature>
<feature type="transmembrane region" description="Helical" evidence="6">
    <location>
        <begin position="265"/>
        <end position="284"/>
    </location>
</feature>
<dbReference type="GO" id="GO:0016020">
    <property type="term" value="C:membrane"/>
    <property type="evidence" value="ECO:0007669"/>
    <property type="project" value="UniProtKB-SubCell"/>
</dbReference>
<name>A0A1Y0ED59_9RHOB</name>
<dbReference type="Proteomes" id="UP000195273">
    <property type="component" value="Chromosome"/>
</dbReference>
<feature type="transmembrane region" description="Helical" evidence="6">
    <location>
        <begin position="386"/>
        <end position="408"/>
    </location>
</feature>
<dbReference type="PANTHER" id="PTHR23504">
    <property type="entry name" value="MAJOR FACILITATOR SUPERFAMILY DOMAIN-CONTAINING PROTEIN 10"/>
    <property type="match status" value="1"/>
</dbReference>
<keyword evidence="4 6" id="KW-1133">Transmembrane helix</keyword>
<dbReference type="PANTHER" id="PTHR23504:SF15">
    <property type="entry name" value="MAJOR FACILITATOR SUPERFAMILY (MFS) PROFILE DOMAIN-CONTAINING PROTEIN"/>
    <property type="match status" value="1"/>
</dbReference>
<dbReference type="KEGG" id="lvs:LOKVESSMR4R_02240"/>
<feature type="transmembrane region" description="Helical" evidence="6">
    <location>
        <begin position="120"/>
        <end position="137"/>
    </location>
</feature>
<dbReference type="InterPro" id="IPR036259">
    <property type="entry name" value="MFS_trans_sf"/>
</dbReference>
<dbReference type="InterPro" id="IPR020846">
    <property type="entry name" value="MFS_dom"/>
</dbReference>
<feature type="transmembrane region" description="Helical" evidence="6">
    <location>
        <begin position="149"/>
        <end position="171"/>
    </location>
</feature>
<protein>
    <submittedName>
        <fullName evidence="8">Tetracycline resistance protein, class C</fullName>
    </submittedName>
</protein>
<dbReference type="GO" id="GO:0022857">
    <property type="term" value="F:transmembrane transporter activity"/>
    <property type="evidence" value="ECO:0007669"/>
    <property type="project" value="InterPro"/>
</dbReference>
<dbReference type="PRINTS" id="PR01035">
    <property type="entry name" value="TCRTETA"/>
</dbReference>
<keyword evidence="3 6" id="KW-0812">Transmembrane</keyword>
<feature type="transmembrane region" description="Helical" evidence="6">
    <location>
        <begin position="319"/>
        <end position="337"/>
    </location>
</feature>
<dbReference type="SUPFAM" id="SSF103473">
    <property type="entry name" value="MFS general substrate transporter"/>
    <property type="match status" value="1"/>
</dbReference>
<sequence length="419" mass="44174">MGLAKGAGRPDAGRMDKRLPVTFILISVMLDAMGIGLILPVMPALIQEIEGAGIGAAAIWGGVLATAFAAMQFLFGPTLGSLSDRYGRRPVLISSLVIMALIYVLMALAQMIWLLLIGRIIGGITAATQATSAAYMADISRPEEKAANFGLIGAAFGMGFIFGPLIGGILAEYGTRAPFWAAAMLAGANAIFGYYVLPETVTDRIRRPFSWRRANPLGAFRNIGALPGLKRLLLISFVYTIAFFVYPGVWAYFGAARFGWGPGMIGLSLAVFGVGIAVVQGLLIRPIIARIGERRAVILGLGVDVAAFVALGFVTQGWIALALTPLTALGSIAGPALQGIMSRSAADNQQGELQGTITSINAVATIIAPLLVTQTFWYFTTPDAPIYLPGAPFLLSALLTIGCIAVFIQTPRPKRARVT</sequence>
<feature type="transmembrane region" description="Helical" evidence="6">
    <location>
        <begin position="21"/>
        <end position="46"/>
    </location>
</feature>
<evidence type="ECO:0000256" key="2">
    <source>
        <dbReference type="ARBA" id="ARBA00022448"/>
    </source>
</evidence>
<evidence type="ECO:0000313" key="9">
    <source>
        <dbReference type="Proteomes" id="UP000195273"/>
    </source>
</evidence>
<organism evidence="8 9">
    <name type="scientific">Yoonia vestfoldensis</name>
    <dbReference type="NCBI Taxonomy" id="245188"/>
    <lineage>
        <taxon>Bacteria</taxon>
        <taxon>Pseudomonadati</taxon>
        <taxon>Pseudomonadota</taxon>
        <taxon>Alphaproteobacteria</taxon>
        <taxon>Rhodobacterales</taxon>
        <taxon>Paracoccaceae</taxon>
        <taxon>Yoonia</taxon>
    </lineage>
</organism>
<feature type="transmembrane region" description="Helical" evidence="6">
    <location>
        <begin position="58"/>
        <end position="79"/>
    </location>
</feature>
<dbReference type="InterPro" id="IPR011701">
    <property type="entry name" value="MFS"/>
</dbReference>
<evidence type="ECO:0000256" key="5">
    <source>
        <dbReference type="ARBA" id="ARBA00023136"/>
    </source>
</evidence>